<name>A0ABQ2AAF5_9BACT</name>
<keyword evidence="5" id="KW-0949">S-adenosyl-L-methionine</keyword>
<dbReference type="NCBIfam" id="TIGR02467">
    <property type="entry name" value="CbiE"/>
    <property type="match status" value="1"/>
</dbReference>
<dbReference type="InterPro" id="IPR006365">
    <property type="entry name" value="Cbl_synth_CobL"/>
</dbReference>
<keyword evidence="3" id="KW-0489">Methyltransferase</keyword>
<reference evidence="8" key="1">
    <citation type="journal article" date="2019" name="Int. J. Syst. Evol. Microbiol.">
        <title>The Global Catalogue of Microorganisms (GCM) 10K type strain sequencing project: providing services to taxonomists for standard genome sequencing and annotation.</title>
        <authorList>
            <consortium name="The Broad Institute Genomics Platform"/>
            <consortium name="The Broad Institute Genome Sequencing Center for Infectious Disease"/>
            <person name="Wu L."/>
            <person name="Ma J."/>
        </authorList>
    </citation>
    <scope>NUCLEOTIDE SEQUENCE [LARGE SCALE GENOMIC DNA]</scope>
    <source>
        <strain evidence="8">CGMCC 1.14966</strain>
    </source>
</reference>
<dbReference type="PANTHER" id="PTHR43182:SF1">
    <property type="entry name" value="COBALT-PRECORRIN-7 C(5)-METHYLTRANSFERASE"/>
    <property type="match status" value="1"/>
</dbReference>
<dbReference type="EMBL" id="BMGY01000025">
    <property type="protein sequence ID" value="GGH87504.1"/>
    <property type="molecule type" value="Genomic_DNA"/>
</dbReference>
<dbReference type="RefSeq" id="WP_188562572.1">
    <property type="nucleotide sequence ID" value="NZ_BMGY01000025.1"/>
</dbReference>
<evidence type="ECO:0000256" key="1">
    <source>
        <dbReference type="ARBA" id="ARBA00004953"/>
    </source>
</evidence>
<gene>
    <name evidence="7" type="primary">cbiET</name>
    <name evidence="7" type="ORF">GCM10011495_26570</name>
</gene>
<dbReference type="Pfam" id="PF00590">
    <property type="entry name" value="TP_methylase"/>
    <property type="match status" value="1"/>
</dbReference>
<comment type="pathway">
    <text evidence="1">Cofactor biosynthesis; adenosylcobalamin biosynthesis.</text>
</comment>
<dbReference type="PIRSF" id="PIRSF036428">
    <property type="entry name" value="CobL"/>
    <property type="match status" value="1"/>
</dbReference>
<feature type="domain" description="Tetrapyrrole methylase" evidence="6">
    <location>
        <begin position="65"/>
        <end position="185"/>
    </location>
</feature>
<dbReference type="SUPFAM" id="SSF53335">
    <property type="entry name" value="S-adenosyl-L-methionine-dependent methyltransferases"/>
    <property type="match status" value="1"/>
</dbReference>
<evidence type="ECO:0000256" key="5">
    <source>
        <dbReference type="ARBA" id="ARBA00022691"/>
    </source>
</evidence>
<dbReference type="Proteomes" id="UP000637774">
    <property type="component" value="Unassembled WGS sequence"/>
</dbReference>
<evidence type="ECO:0000256" key="2">
    <source>
        <dbReference type="ARBA" id="ARBA00022573"/>
    </source>
</evidence>
<keyword evidence="2" id="KW-0169">Cobalamin biosynthesis</keyword>
<evidence type="ECO:0000259" key="6">
    <source>
        <dbReference type="Pfam" id="PF00590"/>
    </source>
</evidence>
<evidence type="ECO:0000313" key="7">
    <source>
        <dbReference type="EMBL" id="GGH87504.1"/>
    </source>
</evidence>
<accession>A0ABQ2AAF5</accession>
<keyword evidence="4" id="KW-0808">Transferase</keyword>
<evidence type="ECO:0000256" key="3">
    <source>
        <dbReference type="ARBA" id="ARBA00022603"/>
    </source>
</evidence>
<keyword evidence="8" id="KW-1185">Reference proteome</keyword>
<evidence type="ECO:0000313" key="8">
    <source>
        <dbReference type="Proteomes" id="UP000637774"/>
    </source>
</evidence>
<evidence type="ECO:0000256" key="4">
    <source>
        <dbReference type="ARBA" id="ARBA00022679"/>
    </source>
</evidence>
<dbReference type="InterPro" id="IPR012818">
    <property type="entry name" value="CbiE"/>
</dbReference>
<dbReference type="SUPFAM" id="SSF53790">
    <property type="entry name" value="Tetrapyrrole methylase"/>
    <property type="match status" value="1"/>
</dbReference>
<dbReference type="InterPro" id="IPR029063">
    <property type="entry name" value="SAM-dependent_MTases_sf"/>
</dbReference>
<dbReference type="InterPro" id="IPR035996">
    <property type="entry name" value="4pyrrol_Methylase_sf"/>
</dbReference>
<dbReference type="CDD" id="cd02440">
    <property type="entry name" value="AdoMet_MTases"/>
    <property type="match status" value="1"/>
</dbReference>
<dbReference type="InterPro" id="IPR014008">
    <property type="entry name" value="Cbl_synth_MTase_CbiT"/>
</dbReference>
<proteinExistence type="predicted"/>
<dbReference type="NCBIfam" id="TIGR02469">
    <property type="entry name" value="CbiT"/>
    <property type="match status" value="1"/>
</dbReference>
<dbReference type="PANTHER" id="PTHR43182">
    <property type="entry name" value="COBALT-PRECORRIN-6B C(15)-METHYLTRANSFERASE (DECARBOXYLATING)"/>
    <property type="match status" value="1"/>
</dbReference>
<comment type="caution">
    <text evidence="7">The sequence shown here is derived from an EMBL/GenBank/DDBJ whole genome shotgun (WGS) entry which is preliminary data.</text>
</comment>
<sequence>MRHYTVVGLPNRADVDLSLELRQRLTEHAVFSGGRRHYALVRHLLPAGHTWITIGGDMPALFAQYRAAPGPILVFASGDPLFYGIVRTIQAHDPGAHLAIYPSFSSVQRLCAHICQPYEQVKNTSVHGRDWQELDQALLHQEPLIAVLTDAVRGPAAIAERLLTYQFDHYEMVVGEDLDGPQQRVGCYALPQVAARDFHALNCVLLRQTTARPRHWGLDDSLFAGLPGRPGMMTKKAIRLLSLAQLQLAGKRVFWDIGFCTGSVAIEARCLFPHLHVVAFEKRPECEALIETNARRLSAPGLEVVMGDFFALDLAARPAPDAVFIGGHGNRLPELLTLLDAHLPAGAAIVLNAVLERSHAQFVAQVPALGWQLLPPERIQLDQHNPIWVLTAIKQ</sequence>
<dbReference type="InterPro" id="IPR000878">
    <property type="entry name" value="4pyrrol_Mease"/>
</dbReference>
<dbReference type="Gene3D" id="3.40.50.150">
    <property type="entry name" value="Vaccinia Virus protein VP39"/>
    <property type="match status" value="1"/>
</dbReference>
<protein>
    <submittedName>
        <fullName evidence="7">Precorrin-6Y C5,15-methyltransferase</fullName>
    </submittedName>
</protein>
<dbReference type="InterPro" id="IPR050714">
    <property type="entry name" value="Cobalamin_biosynth_MTase"/>
</dbReference>
<dbReference type="CDD" id="cd11644">
    <property type="entry name" value="Precorrin-6Y-MT"/>
    <property type="match status" value="1"/>
</dbReference>
<organism evidence="7 8">
    <name type="scientific">Hymenobacter frigidus</name>
    <dbReference type="NCBI Taxonomy" id="1524095"/>
    <lineage>
        <taxon>Bacteria</taxon>
        <taxon>Pseudomonadati</taxon>
        <taxon>Bacteroidota</taxon>
        <taxon>Cytophagia</taxon>
        <taxon>Cytophagales</taxon>
        <taxon>Hymenobacteraceae</taxon>
        <taxon>Hymenobacter</taxon>
    </lineage>
</organism>